<feature type="compositionally biased region" description="Polar residues" evidence="1">
    <location>
        <begin position="604"/>
        <end position="620"/>
    </location>
</feature>
<sequence length="679" mass="74074">MSMRRGMNMKAIRCMSFAASCIYLSQIHRASNAIAQDVAPNNNTDPDTPCANGYSGNQAIPSTGCRYYYACWEGVVQTRIDCGEPLLFDNVLQYCNFPSDVCCPGVTHEFCPGFEGYGFSSNSSESPIDPTSEGVIETQPSESNSNSQPMMSPSADAFSTTTPPTSEAITIQVPGPILMPSSSSPNSSPTTPTTPETITIQAPGSILTSMFPSSIAPTTIIAFDLGSESPTALPSISFSDSPSIYGSAILHIESKRELIEKYVLRSYYHGDAELAYPSTIYTYEPFMQSLQTMGVDGFGADFKFNLWEGGAKYHYGLVNLAAFLANCMVESIEADTCDELNWQHESGRHAISNACGQESRSYQDETCDTSDDIFSCEVVTSVQITASSNSSESSAPPPFQCKPGSGEGYYSGYWDAPNGPFVPNTEYSNDLGRTDTEGCCFWGRGALLTRGVCNIGKLNYYLGKKGADLGNNTLYPTVDFCRFPEAPCAGTYTQELRWIVALFEWAERVQRYTSPNEWQFDEKLIEFVDNGMIDDTFIDSVSRILSRGCHEYGCSELEARMLERRRSNFYLIINDIFDMKALLNLPNAYPSVYADSSPPPPSSESHTNTGDAGQPIYNTDLSPSSTLQSSSPINAQSPNSSPKNELIGLEGNDGSTIHRNRKALIALTGFSAAFILLLM</sequence>
<dbReference type="InterPro" id="IPR002557">
    <property type="entry name" value="Chitin-bd_dom"/>
</dbReference>
<dbReference type="Proteomes" id="UP001530293">
    <property type="component" value="Unassembled WGS sequence"/>
</dbReference>
<dbReference type="SUPFAM" id="SSF57625">
    <property type="entry name" value="Invertebrate chitin-binding proteins"/>
    <property type="match status" value="1"/>
</dbReference>
<dbReference type="InterPro" id="IPR036508">
    <property type="entry name" value="Chitin-bd_dom_sf"/>
</dbReference>
<protein>
    <recommendedName>
        <fullName evidence="2">Chitin-binding type-2 domain-containing protein</fullName>
    </recommendedName>
</protein>
<dbReference type="PANTHER" id="PTHR21113:SF4">
    <property type="entry name" value="CHITIN-BINDING TYPE-4 DOMAIN-CONTAINING PROTEIN"/>
    <property type="match status" value="1"/>
</dbReference>
<evidence type="ECO:0000313" key="4">
    <source>
        <dbReference type="Proteomes" id="UP001530293"/>
    </source>
</evidence>
<dbReference type="PANTHER" id="PTHR21113">
    <property type="entry name" value="AGAP001705-PA"/>
    <property type="match status" value="1"/>
</dbReference>
<evidence type="ECO:0000259" key="2">
    <source>
        <dbReference type="PROSITE" id="PS50940"/>
    </source>
</evidence>
<gene>
    <name evidence="3" type="ORF">ACHAWU_004267</name>
</gene>
<evidence type="ECO:0000256" key="1">
    <source>
        <dbReference type="SAM" id="MobiDB-lite"/>
    </source>
</evidence>
<organism evidence="3 4">
    <name type="scientific">Discostella pseudostelligera</name>
    <dbReference type="NCBI Taxonomy" id="259834"/>
    <lineage>
        <taxon>Eukaryota</taxon>
        <taxon>Sar</taxon>
        <taxon>Stramenopiles</taxon>
        <taxon>Ochrophyta</taxon>
        <taxon>Bacillariophyta</taxon>
        <taxon>Coscinodiscophyceae</taxon>
        <taxon>Thalassiosirophycidae</taxon>
        <taxon>Stephanodiscales</taxon>
        <taxon>Stephanodiscaceae</taxon>
        <taxon>Discostella</taxon>
    </lineage>
</organism>
<name>A0ABD3M7Z0_9STRA</name>
<feature type="compositionally biased region" description="Low complexity" evidence="1">
    <location>
        <begin position="139"/>
        <end position="154"/>
    </location>
</feature>
<feature type="compositionally biased region" description="Polar residues" evidence="1">
    <location>
        <begin position="633"/>
        <end position="643"/>
    </location>
</feature>
<reference evidence="3 4" key="1">
    <citation type="submission" date="2024-10" db="EMBL/GenBank/DDBJ databases">
        <title>Updated reference genomes for cyclostephanoid diatoms.</title>
        <authorList>
            <person name="Roberts W.R."/>
            <person name="Alverson A.J."/>
        </authorList>
    </citation>
    <scope>NUCLEOTIDE SEQUENCE [LARGE SCALE GENOMIC DNA]</scope>
    <source>
        <strain evidence="3 4">AJA232-27</strain>
    </source>
</reference>
<comment type="caution">
    <text evidence="3">The sequence shown here is derived from an EMBL/GenBank/DDBJ whole genome shotgun (WGS) entry which is preliminary data.</text>
</comment>
<proteinExistence type="predicted"/>
<dbReference type="Gene3D" id="2.170.140.10">
    <property type="entry name" value="Chitin binding domain"/>
    <property type="match status" value="1"/>
</dbReference>
<feature type="compositionally biased region" description="Polar residues" evidence="1">
    <location>
        <begin position="157"/>
        <end position="169"/>
    </location>
</feature>
<feature type="region of interest" description="Disordered" evidence="1">
    <location>
        <begin position="594"/>
        <end position="652"/>
    </location>
</feature>
<dbReference type="Pfam" id="PF01607">
    <property type="entry name" value="CBM_14"/>
    <property type="match status" value="1"/>
</dbReference>
<accession>A0ABD3M7Z0</accession>
<dbReference type="PROSITE" id="PS50940">
    <property type="entry name" value="CHIT_BIND_II"/>
    <property type="match status" value="1"/>
</dbReference>
<keyword evidence="4" id="KW-1185">Reference proteome</keyword>
<feature type="domain" description="Chitin-binding type-2" evidence="2">
    <location>
        <begin position="47"/>
        <end position="105"/>
    </location>
</feature>
<feature type="compositionally biased region" description="Low complexity" evidence="1">
    <location>
        <begin position="176"/>
        <end position="196"/>
    </location>
</feature>
<feature type="region of interest" description="Disordered" evidence="1">
    <location>
        <begin position="122"/>
        <end position="196"/>
    </location>
</feature>
<evidence type="ECO:0000313" key="3">
    <source>
        <dbReference type="EMBL" id="KAL3758302.1"/>
    </source>
</evidence>
<dbReference type="AlphaFoldDB" id="A0ABD3M7Z0"/>
<dbReference type="EMBL" id="JALLBG020000234">
    <property type="protein sequence ID" value="KAL3758302.1"/>
    <property type="molecule type" value="Genomic_DNA"/>
</dbReference>
<feature type="compositionally biased region" description="Low complexity" evidence="1">
    <location>
        <begin position="621"/>
        <end position="632"/>
    </location>
</feature>